<dbReference type="Gene3D" id="1.20.120.530">
    <property type="entry name" value="GntR ligand-binding domain-like"/>
    <property type="match status" value="1"/>
</dbReference>
<dbReference type="GO" id="GO:0003700">
    <property type="term" value="F:DNA-binding transcription factor activity"/>
    <property type="evidence" value="ECO:0007669"/>
    <property type="project" value="InterPro"/>
</dbReference>
<dbReference type="Pfam" id="PF00392">
    <property type="entry name" value="GntR"/>
    <property type="match status" value="1"/>
</dbReference>
<keyword evidence="1" id="KW-0805">Transcription regulation</keyword>
<dbReference type="OrthoDB" id="5182935at2"/>
<dbReference type="GO" id="GO:0003677">
    <property type="term" value="F:DNA binding"/>
    <property type="evidence" value="ECO:0007669"/>
    <property type="project" value="UniProtKB-KW"/>
</dbReference>
<keyword evidence="6" id="KW-1185">Reference proteome</keyword>
<sequence length="221" mass="24471">MARQAVTPLSTVSVVDALVTSLRDRVLNGELRPGTTLAENEIASAYGVARPTAKSAISALVYQGLLHRDANKPATVPRLGRHDIEDLFLVRMPLELEVIRLLSDLGNVPFHEAERAVADLGHLEPSTSHSTFVEADLRFHQVLVDAVGSPRLSRLYRTIQGEIHLCMVQTRHTLGRRRIAAEHGAVLEALRAGDTNQAVQRMREHLDGARESLRQVFEDTR</sequence>
<comment type="caution">
    <text evidence="5">The sequence shown here is derived from an EMBL/GenBank/DDBJ whole genome shotgun (WGS) entry which is preliminary data.</text>
</comment>
<keyword evidence="3" id="KW-0804">Transcription</keyword>
<proteinExistence type="predicted"/>
<evidence type="ECO:0000313" key="5">
    <source>
        <dbReference type="EMBL" id="GDY30130.1"/>
    </source>
</evidence>
<dbReference type="PROSITE" id="PS50949">
    <property type="entry name" value="HTH_GNTR"/>
    <property type="match status" value="1"/>
</dbReference>
<evidence type="ECO:0000256" key="1">
    <source>
        <dbReference type="ARBA" id="ARBA00023015"/>
    </source>
</evidence>
<gene>
    <name evidence="5" type="ORF">GTS_17630</name>
</gene>
<dbReference type="InterPro" id="IPR008920">
    <property type="entry name" value="TF_FadR/GntR_C"/>
</dbReference>
<keyword evidence="2" id="KW-0238">DNA-binding</keyword>
<reference evidence="6" key="1">
    <citation type="submission" date="2019-04" db="EMBL/GenBank/DDBJ databases">
        <title>Draft genome sequence of Pseudonocardiaceae bacterium SL3-2-4.</title>
        <authorList>
            <person name="Ningsih F."/>
            <person name="Yokota A."/>
            <person name="Sakai Y."/>
            <person name="Nanatani K."/>
            <person name="Yabe S."/>
            <person name="Oetari A."/>
            <person name="Sjamsuridzal W."/>
        </authorList>
    </citation>
    <scope>NUCLEOTIDE SEQUENCE [LARGE SCALE GENOMIC DNA]</scope>
    <source>
        <strain evidence="6">SL3-2-4</strain>
    </source>
</reference>
<feature type="domain" description="HTH gntR-type" evidence="4">
    <location>
        <begin position="12"/>
        <end position="79"/>
    </location>
</feature>
<evidence type="ECO:0000313" key="6">
    <source>
        <dbReference type="Proteomes" id="UP000298860"/>
    </source>
</evidence>
<dbReference type="SMART" id="SM00345">
    <property type="entry name" value="HTH_GNTR"/>
    <property type="match status" value="1"/>
</dbReference>
<dbReference type="Proteomes" id="UP000298860">
    <property type="component" value="Unassembled WGS sequence"/>
</dbReference>
<accession>A0A4D4J4U9</accession>
<organism evidence="5 6">
    <name type="scientific">Gandjariella thermophila</name>
    <dbReference type="NCBI Taxonomy" id="1931992"/>
    <lineage>
        <taxon>Bacteria</taxon>
        <taxon>Bacillati</taxon>
        <taxon>Actinomycetota</taxon>
        <taxon>Actinomycetes</taxon>
        <taxon>Pseudonocardiales</taxon>
        <taxon>Pseudonocardiaceae</taxon>
        <taxon>Gandjariella</taxon>
    </lineage>
</organism>
<dbReference type="PANTHER" id="PTHR43537:SF45">
    <property type="entry name" value="GNTR FAMILY REGULATORY PROTEIN"/>
    <property type="match status" value="1"/>
</dbReference>
<dbReference type="SUPFAM" id="SSF46785">
    <property type="entry name" value="Winged helix' DNA-binding domain"/>
    <property type="match status" value="1"/>
</dbReference>
<dbReference type="AlphaFoldDB" id="A0A4D4J4U9"/>
<name>A0A4D4J4U9_9PSEU</name>
<dbReference type="SUPFAM" id="SSF48008">
    <property type="entry name" value="GntR ligand-binding domain-like"/>
    <property type="match status" value="1"/>
</dbReference>
<dbReference type="EMBL" id="BJFL01000006">
    <property type="protein sequence ID" value="GDY30130.1"/>
    <property type="molecule type" value="Genomic_DNA"/>
</dbReference>
<dbReference type="RefSeq" id="WP_137813272.1">
    <property type="nucleotide sequence ID" value="NZ_BJFL01000006.1"/>
</dbReference>
<dbReference type="PANTHER" id="PTHR43537">
    <property type="entry name" value="TRANSCRIPTIONAL REGULATOR, GNTR FAMILY"/>
    <property type="match status" value="1"/>
</dbReference>
<dbReference type="InterPro" id="IPR036390">
    <property type="entry name" value="WH_DNA-bd_sf"/>
</dbReference>
<protein>
    <submittedName>
        <fullName evidence="5">GntR family transcriptional regulator</fullName>
    </submittedName>
</protein>
<dbReference type="Gene3D" id="1.10.10.10">
    <property type="entry name" value="Winged helix-like DNA-binding domain superfamily/Winged helix DNA-binding domain"/>
    <property type="match status" value="1"/>
</dbReference>
<dbReference type="InterPro" id="IPR011711">
    <property type="entry name" value="GntR_C"/>
</dbReference>
<evidence type="ECO:0000259" key="4">
    <source>
        <dbReference type="PROSITE" id="PS50949"/>
    </source>
</evidence>
<dbReference type="InterPro" id="IPR036388">
    <property type="entry name" value="WH-like_DNA-bd_sf"/>
</dbReference>
<dbReference type="InterPro" id="IPR000524">
    <property type="entry name" value="Tscrpt_reg_HTH_GntR"/>
</dbReference>
<dbReference type="SMART" id="SM00895">
    <property type="entry name" value="FCD"/>
    <property type="match status" value="1"/>
</dbReference>
<evidence type="ECO:0000256" key="2">
    <source>
        <dbReference type="ARBA" id="ARBA00023125"/>
    </source>
</evidence>
<dbReference type="Pfam" id="PF07729">
    <property type="entry name" value="FCD"/>
    <property type="match status" value="1"/>
</dbReference>
<evidence type="ECO:0000256" key="3">
    <source>
        <dbReference type="ARBA" id="ARBA00023163"/>
    </source>
</evidence>